<evidence type="ECO:0000313" key="21">
    <source>
        <dbReference type="Proteomes" id="UP001063228"/>
    </source>
</evidence>
<dbReference type="Gene3D" id="2.170.130.10">
    <property type="entry name" value="TonB-dependent receptor, plug domain"/>
    <property type="match status" value="1"/>
</dbReference>
<evidence type="ECO:0000256" key="4">
    <source>
        <dbReference type="ARBA" id="ARBA00022452"/>
    </source>
</evidence>
<keyword evidence="12 20" id="KW-0675">Receptor</keyword>
<evidence type="ECO:0000256" key="7">
    <source>
        <dbReference type="ARBA" id="ARBA00022729"/>
    </source>
</evidence>
<dbReference type="CDD" id="cd01347">
    <property type="entry name" value="ligand_gated_channel"/>
    <property type="match status" value="1"/>
</dbReference>
<evidence type="ECO:0000256" key="16">
    <source>
        <dbReference type="RuleBase" id="RU003357"/>
    </source>
</evidence>
<evidence type="ECO:0000256" key="2">
    <source>
        <dbReference type="ARBA" id="ARBA00009810"/>
    </source>
</evidence>
<protein>
    <submittedName>
        <fullName evidence="20">TonB-dependent siderophore receptor</fullName>
    </submittedName>
</protein>
<evidence type="ECO:0000256" key="13">
    <source>
        <dbReference type="ARBA" id="ARBA00023237"/>
    </source>
</evidence>
<evidence type="ECO:0000256" key="9">
    <source>
        <dbReference type="ARBA" id="ARBA00023065"/>
    </source>
</evidence>
<evidence type="ECO:0000256" key="6">
    <source>
        <dbReference type="ARBA" id="ARBA00022692"/>
    </source>
</evidence>
<keyword evidence="5" id="KW-0410">Iron transport</keyword>
<feature type="domain" description="TonB-dependent receptor plug" evidence="19">
    <location>
        <begin position="79"/>
        <end position="172"/>
    </location>
</feature>
<evidence type="ECO:0000256" key="12">
    <source>
        <dbReference type="ARBA" id="ARBA00023170"/>
    </source>
</evidence>
<dbReference type="InterPro" id="IPR039426">
    <property type="entry name" value="TonB-dep_rcpt-like"/>
</dbReference>
<comment type="similarity">
    <text evidence="2 14 16">Belongs to the TonB-dependent receptor family.</text>
</comment>
<accession>A0ABY6FKG1</accession>
<evidence type="ECO:0000313" key="20">
    <source>
        <dbReference type="EMBL" id="UXZ98398.1"/>
    </source>
</evidence>
<keyword evidence="7 17" id="KW-0732">Signal</keyword>
<dbReference type="Gene3D" id="2.40.170.20">
    <property type="entry name" value="TonB-dependent receptor, beta-barrel domain"/>
    <property type="match status" value="1"/>
</dbReference>
<keyword evidence="9" id="KW-0406">Ion transport</keyword>
<evidence type="ECO:0000256" key="15">
    <source>
        <dbReference type="PROSITE-ProRule" id="PRU10144"/>
    </source>
</evidence>
<dbReference type="InterPro" id="IPR037066">
    <property type="entry name" value="Plug_dom_sf"/>
</dbReference>
<feature type="domain" description="TonB-dependent receptor-like beta-barrel" evidence="18">
    <location>
        <begin position="264"/>
        <end position="720"/>
    </location>
</feature>
<evidence type="ECO:0000256" key="3">
    <source>
        <dbReference type="ARBA" id="ARBA00022448"/>
    </source>
</evidence>
<dbReference type="InterPro" id="IPR036942">
    <property type="entry name" value="Beta-barrel_TonB_sf"/>
</dbReference>
<evidence type="ECO:0000259" key="18">
    <source>
        <dbReference type="Pfam" id="PF00593"/>
    </source>
</evidence>
<evidence type="ECO:0000256" key="8">
    <source>
        <dbReference type="ARBA" id="ARBA00023004"/>
    </source>
</evidence>
<dbReference type="Pfam" id="PF07715">
    <property type="entry name" value="Plug"/>
    <property type="match status" value="1"/>
</dbReference>
<keyword evidence="6 14" id="KW-0812">Transmembrane</keyword>
<dbReference type="PANTHER" id="PTHR32552">
    <property type="entry name" value="FERRICHROME IRON RECEPTOR-RELATED"/>
    <property type="match status" value="1"/>
</dbReference>
<dbReference type="InterPro" id="IPR010917">
    <property type="entry name" value="TonB_rcpt_CS"/>
</dbReference>
<dbReference type="NCBIfam" id="TIGR01783">
    <property type="entry name" value="TonB-siderophor"/>
    <property type="match status" value="1"/>
</dbReference>
<dbReference type="EMBL" id="CP081201">
    <property type="protein sequence ID" value="UXZ98398.1"/>
    <property type="molecule type" value="Genomic_DNA"/>
</dbReference>
<dbReference type="InterPro" id="IPR010105">
    <property type="entry name" value="TonB_sidphr_rcpt"/>
</dbReference>
<reference evidence="20" key="1">
    <citation type="submission" date="2021-08" db="EMBL/GenBank/DDBJ databases">
        <title>Complete genome sequence of Pseudomonas phytophila.</title>
        <authorList>
            <person name="Weir B.S."/>
            <person name="Templeton M.D."/>
            <person name="Arshed S."/>
            <person name="Andersen M.T."/>
            <person name="Jayaraman J."/>
        </authorList>
    </citation>
    <scope>NUCLEOTIDE SEQUENCE</scope>
    <source>
        <strain evidence="20">ICMP 23753</strain>
    </source>
</reference>
<comment type="subcellular location">
    <subcellularLocation>
        <location evidence="1 14">Cell outer membrane</location>
        <topology evidence="1 14">Multi-pass membrane protein</topology>
    </subcellularLocation>
</comment>
<dbReference type="InterPro" id="IPR012910">
    <property type="entry name" value="Plug_dom"/>
</dbReference>
<dbReference type="PROSITE" id="PS01156">
    <property type="entry name" value="TONB_DEPENDENT_REC_2"/>
    <property type="match status" value="1"/>
</dbReference>
<dbReference type="PROSITE" id="PS52016">
    <property type="entry name" value="TONB_DEPENDENT_REC_3"/>
    <property type="match status" value="1"/>
</dbReference>
<evidence type="ECO:0000256" key="1">
    <source>
        <dbReference type="ARBA" id="ARBA00004571"/>
    </source>
</evidence>
<keyword evidence="3 14" id="KW-0813">Transport</keyword>
<evidence type="ECO:0000259" key="19">
    <source>
        <dbReference type="Pfam" id="PF07715"/>
    </source>
</evidence>
<dbReference type="SUPFAM" id="SSF56935">
    <property type="entry name" value="Porins"/>
    <property type="match status" value="1"/>
</dbReference>
<keyword evidence="4 14" id="KW-1134">Transmembrane beta strand</keyword>
<keyword evidence="13 14" id="KW-0998">Cell outer membrane</keyword>
<name>A0ABY6FKG1_9PSED</name>
<evidence type="ECO:0000256" key="11">
    <source>
        <dbReference type="ARBA" id="ARBA00023136"/>
    </source>
</evidence>
<evidence type="ECO:0000256" key="5">
    <source>
        <dbReference type="ARBA" id="ARBA00022496"/>
    </source>
</evidence>
<dbReference type="InterPro" id="IPR000531">
    <property type="entry name" value="Beta-barrel_TonB"/>
</dbReference>
<gene>
    <name evidence="20" type="ORF">K3169_11290</name>
</gene>
<feature type="chain" id="PRO_5045307257" evidence="17">
    <location>
        <begin position="29"/>
        <end position="750"/>
    </location>
</feature>
<evidence type="ECO:0000256" key="14">
    <source>
        <dbReference type="PROSITE-ProRule" id="PRU01360"/>
    </source>
</evidence>
<dbReference type="Pfam" id="PF00593">
    <property type="entry name" value="TonB_dep_Rec_b-barrel"/>
    <property type="match status" value="1"/>
</dbReference>
<keyword evidence="11 14" id="KW-0472">Membrane</keyword>
<organism evidence="20 21">
    <name type="scientific">Pseudomonas phytophila</name>
    <dbReference type="NCBI Taxonomy" id="2867264"/>
    <lineage>
        <taxon>Bacteria</taxon>
        <taxon>Pseudomonadati</taxon>
        <taxon>Pseudomonadota</taxon>
        <taxon>Gammaproteobacteria</taxon>
        <taxon>Pseudomonadales</taxon>
        <taxon>Pseudomonadaceae</taxon>
        <taxon>Pseudomonas</taxon>
    </lineage>
</organism>
<evidence type="ECO:0000256" key="17">
    <source>
        <dbReference type="SAM" id="SignalP"/>
    </source>
</evidence>
<evidence type="ECO:0000256" key="10">
    <source>
        <dbReference type="ARBA" id="ARBA00023077"/>
    </source>
</evidence>
<keyword evidence="21" id="KW-1185">Reference proteome</keyword>
<proteinExistence type="inferred from homology"/>
<dbReference type="RefSeq" id="WP_263271562.1">
    <property type="nucleotide sequence ID" value="NZ_CP081201.1"/>
</dbReference>
<feature type="short sequence motif" description="TonB C-terminal box" evidence="15">
    <location>
        <begin position="733"/>
        <end position="750"/>
    </location>
</feature>
<feature type="signal peptide" evidence="17">
    <location>
        <begin position="1"/>
        <end position="28"/>
    </location>
</feature>
<sequence>MRTFAPQQVPYRLTLLALCCSLSFPLLAAEATTTQSGTVVLGETDINAQKTDEHALPPVYAGGQVARGGQLGVLGNADIMDVPFTMSSYTEQLIEDQQAEDIGDVLANDSSVRQSFGYGNSSQVFSIRGLPLTGEDISYNGLYGVLPRQVIATDALERVEVFKGPNAFINGVTPTGSGIGGGVNLQPKRAQDTPTRRFTTDISTDGRIGEHLDLGQRFGEDNRFGARLNLSQREGETGIEDEKHRSKLFALGLDYRGEDLRLSGDIAYQKQRINQGRNTINVTLPNPTLGIVGVTHIPDAPDADSNYSPDYYSTETEDTFGMMRGEYDLNESWTVYAAAGAKHTREVGTYGTPTLSDNLGNFTVGSSFIPHDEDNVSTMAGINGKLQTGPVSHKLNLGIAGIWTQQRNAYDFNVGGAYTSNIYNPVSAPMPPLGGMTGGDVNDPGVTGKTRNRSIAISDTLGFMDDRLLLTYGVRRQSLLVQGYSYKGSTFGGVDNSAASGADGSRNAYYNESITTPVYGIVFKPWEHVALYANRIEGLAEGDTAPGTATNRGDVFAPARSKQLEAGVKVDMGTYGASLGVYRIEKVADGYLQGNTFVVDGKQINRGVETNIFGEPVAGLRLIAGLTLMDTELKNTENGTNDGNNAVGVPTFQFNASADWDIPGIEGAAVNARMLRTGGQYVDATNNLTIPTWNRFDLGARYKFNVSEKDITLRANVENVANKDYWASSYGGYLAQGEPRTIKFSGTVDF</sequence>
<keyword evidence="10 16" id="KW-0798">TonB box</keyword>
<dbReference type="Proteomes" id="UP001063228">
    <property type="component" value="Chromosome"/>
</dbReference>
<dbReference type="PANTHER" id="PTHR32552:SF82">
    <property type="entry name" value="FCUA PROTEIN"/>
    <property type="match status" value="1"/>
</dbReference>
<keyword evidence="8" id="KW-0408">Iron</keyword>